<keyword evidence="3" id="KW-1185">Reference proteome</keyword>
<proteinExistence type="predicted"/>
<dbReference type="InterPro" id="IPR021693">
    <property type="entry name" value="DUF3275"/>
</dbReference>
<sequence length="210" mass="23349">MIKLTGITLRVKTIQQGRYGNFCVADLSTDIGEFKVKDPLLDQFRDGVYTGTVWINEIRLAQYMAWGKAVTEIRAVLHDLNLDGVSELQPDDGPSEPDPAEEVPPPAPMASKPVQAPPPSNAFAHGIEAVKERLKGIGKKTSQPARVAETAQSNDAQLAQLFGEMWQLICDKQPVKFDPTVDRLKLRQQSAAMRELGYEFKPTDQTWYPV</sequence>
<reference evidence="2 3" key="1">
    <citation type="submission" date="2020-08" db="EMBL/GenBank/DDBJ databases">
        <title>A Genomic Blueprint of the Chicken Gut Microbiome.</title>
        <authorList>
            <person name="Gilroy R."/>
            <person name="Ravi A."/>
            <person name="Getino M."/>
            <person name="Pursley I."/>
            <person name="Horton D.L."/>
            <person name="Alikhan N.-F."/>
            <person name="Baker D."/>
            <person name="Gharbi K."/>
            <person name="Hall N."/>
            <person name="Watson M."/>
            <person name="Adriaenssens E.M."/>
            <person name="Foster-Nyarko E."/>
            <person name="Jarju S."/>
            <person name="Secka A."/>
            <person name="Antonio M."/>
            <person name="Oren A."/>
            <person name="Chaudhuri R."/>
            <person name="La Ragione R.M."/>
            <person name="Hildebrand F."/>
            <person name="Pallen M.J."/>
        </authorList>
    </citation>
    <scope>NUCLEOTIDE SEQUENCE [LARGE SCALE GENOMIC DNA]</scope>
    <source>
        <strain evidence="2 3">Sa2CVA6</strain>
    </source>
</reference>
<feature type="region of interest" description="Disordered" evidence="1">
    <location>
        <begin position="84"/>
        <end position="116"/>
    </location>
</feature>
<feature type="compositionally biased region" description="Acidic residues" evidence="1">
    <location>
        <begin position="89"/>
        <end position="101"/>
    </location>
</feature>
<evidence type="ECO:0000313" key="2">
    <source>
        <dbReference type="EMBL" id="MBD7959352.1"/>
    </source>
</evidence>
<evidence type="ECO:0000256" key="1">
    <source>
        <dbReference type="SAM" id="MobiDB-lite"/>
    </source>
</evidence>
<accession>A0ABR8S796</accession>
<dbReference type="Proteomes" id="UP000634919">
    <property type="component" value="Unassembled WGS sequence"/>
</dbReference>
<evidence type="ECO:0000313" key="3">
    <source>
        <dbReference type="Proteomes" id="UP000634919"/>
    </source>
</evidence>
<gene>
    <name evidence="2" type="ORF">H9646_02575</name>
</gene>
<organism evidence="2 3">
    <name type="scientific">Comamonas avium</name>
    <dbReference type="NCBI Taxonomy" id="2762231"/>
    <lineage>
        <taxon>Bacteria</taxon>
        <taxon>Pseudomonadati</taxon>
        <taxon>Pseudomonadota</taxon>
        <taxon>Betaproteobacteria</taxon>
        <taxon>Burkholderiales</taxon>
        <taxon>Comamonadaceae</taxon>
        <taxon>Comamonas</taxon>
    </lineage>
</organism>
<dbReference type="RefSeq" id="WP_191721745.1">
    <property type="nucleotide sequence ID" value="NZ_JACSQK010000001.1"/>
</dbReference>
<comment type="caution">
    <text evidence="2">The sequence shown here is derived from an EMBL/GenBank/DDBJ whole genome shotgun (WGS) entry which is preliminary data.</text>
</comment>
<name>A0ABR8S796_9BURK</name>
<protein>
    <submittedName>
        <fullName evidence="2">DUF3275 family protein</fullName>
    </submittedName>
</protein>
<dbReference type="Pfam" id="PF11679">
    <property type="entry name" value="DUF3275"/>
    <property type="match status" value="1"/>
</dbReference>
<dbReference type="EMBL" id="JACSQK010000001">
    <property type="protein sequence ID" value="MBD7959352.1"/>
    <property type="molecule type" value="Genomic_DNA"/>
</dbReference>